<feature type="transmembrane region" description="Helical" evidence="6">
    <location>
        <begin position="62"/>
        <end position="83"/>
    </location>
</feature>
<evidence type="ECO:0000313" key="8">
    <source>
        <dbReference type="Proteomes" id="UP000479335"/>
    </source>
</evidence>
<comment type="caution">
    <text evidence="7">The sequence shown here is derived from an EMBL/GenBank/DDBJ whole genome shotgun (WGS) entry which is preliminary data.</text>
</comment>
<evidence type="ECO:0000256" key="5">
    <source>
        <dbReference type="ARBA" id="ARBA00023136"/>
    </source>
</evidence>
<feature type="transmembrane region" description="Helical" evidence="6">
    <location>
        <begin position="358"/>
        <end position="380"/>
    </location>
</feature>
<dbReference type="PANTHER" id="PTHR19432">
    <property type="entry name" value="SUGAR TRANSPORTER"/>
    <property type="match status" value="1"/>
</dbReference>
<evidence type="ECO:0000256" key="2">
    <source>
        <dbReference type="ARBA" id="ARBA00022448"/>
    </source>
</evidence>
<dbReference type="AlphaFoldDB" id="A0A6L8KDV5"/>
<comment type="subcellular location">
    <subcellularLocation>
        <location evidence="1">Membrane</location>
        <topology evidence="1">Multi-pass membrane protein</topology>
    </subcellularLocation>
</comment>
<dbReference type="Pfam" id="PF07690">
    <property type="entry name" value="MFS_1"/>
    <property type="match status" value="1"/>
</dbReference>
<feature type="transmembrane region" description="Helical" evidence="6">
    <location>
        <begin position="392"/>
        <end position="415"/>
    </location>
</feature>
<feature type="transmembrane region" description="Helical" evidence="6">
    <location>
        <begin position="118"/>
        <end position="136"/>
    </location>
</feature>
<feature type="transmembrane region" description="Helical" evidence="6">
    <location>
        <begin position="197"/>
        <end position="216"/>
    </location>
</feature>
<dbReference type="RefSeq" id="WP_161007898.1">
    <property type="nucleotide sequence ID" value="NZ_WWCN01000011.1"/>
</dbReference>
<evidence type="ECO:0000256" key="1">
    <source>
        <dbReference type="ARBA" id="ARBA00004141"/>
    </source>
</evidence>
<dbReference type="Proteomes" id="UP000479335">
    <property type="component" value="Unassembled WGS sequence"/>
</dbReference>
<dbReference type="PANTHER" id="PTHR19432:SF35">
    <property type="entry name" value="SOLUTE CARRIER FAMILY 45 MEMBER 3 ISOFORM X1"/>
    <property type="match status" value="1"/>
</dbReference>
<evidence type="ECO:0000256" key="3">
    <source>
        <dbReference type="ARBA" id="ARBA00022692"/>
    </source>
</evidence>
<evidence type="ECO:0000313" key="7">
    <source>
        <dbReference type="EMBL" id="MYM24418.1"/>
    </source>
</evidence>
<sequence length="448" mass="48799">MQHATAPAAAPAAAKAVTKPRLSFWAIWNMSFGFLGIQAGFALQQSNVPRIFETMGAELDKIGYLMTAAPLAGLLVQPILGYMSDRTWGRFGRRRPYFLLGAILATLGMFGMPNASVLWTAAAMLLVLDVAINISMEPFRAFVGDMLPKEQLTTGYAVQTFFIGVGAVSASALPYVLQNWFNIANTAAPGHTPDSVVYSFYIGGAVYLGAVLWTVLRTREYPPEQLQQYHPEVDHTAASPSGLRGFVHDYLHMPRIMVQLSLVQFFTWFTWFSMWTYGTATVTQHIYHATDTHSALYNDGASWWGVCGAVYNAASIAFAFVLPLIARRTSRKTAHALALLAGGLSFLSIYFVSSPAGLLLPFIGIGLAWASTLSMPYAILAGRIPAHKMGMYMGMFNMSIVIPQLVSGATMGYFLTHVFHGSAVMMLMLGGVSMLLAAALSLRIKETK</sequence>
<keyword evidence="5 6" id="KW-0472">Membrane</keyword>
<dbReference type="GO" id="GO:0022857">
    <property type="term" value="F:transmembrane transporter activity"/>
    <property type="evidence" value="ECO:0007669"/>
    <property type="project" value="InterPro"/>
</dbReference>
<accession>A0A6L8KDV5</accession>
<feature type="transmembrane region" description="Helical" evidence="6">
    <location>
        <begin position="256"/>
        <end position="277"/>
    </location>
</feature>
<dbReference type="Gene3D" id="1.20.1250.20">
    <property type="entry name" value="MFS general substrate transporter like domains"/>
    <property type="match status" value="1"/>
</dbReference>
<keyword evidence="3 6" id="KW-0812">Transmembrane</keyword>
<feature type="transmembrane region" description="Helical" evidence="6">
    <location>
        <begin position="421"/>
        <end position="442"/>
    </location>
</feature>
<feature type="transmembrane region" description="Helical" evidence="6">
    <location>
        <begin position="334"/>
        <end position="352"/>
    </location>
</feature>
<organism evidence="7 8">
    <name type="scientific">Duganella flavida</name>
    <dbReference type="NCBI Taxonomy" id="2692175"/>
    <lineage>
        <taxon>Bacteria</taxon>
        <taxon>Pseudomonadati</taxon>
        <taxon>Pseudomonadota</taxon>
        <taxon>Betaproteobacteria</taxon>
        <taxon>Burkholderiales</taxon>
        <taxon>Oxalobacteraceae</taxon>
        <taxon>Telluria group</taxon>
        <taxon>Duganella</taxon>
    </lineage>
</organism>
<dbReference type="SUPFAM" id="SSF103473">
    <property type="entry name" value="MFS general substrate transporter"/>
    <property type="match status" value="1"/>
</dbReference>
<keyword evidence="4 6" id="KW-1133">Transmembrane helix</keyword>
<protein>
    <submittedName>
        <fullName evidence="7">MFS transporter</fullName>
    </submittedName>
</protein>
<keyword evidence="2" id="KW-0813">Transport</keyword>
<dbReference type="GO" id="GO:0016020">
    <property type="term" value="C:membrane"/>
    <property type="evidence" value="ECO:0007669"/>
    <property type="project" value="UniProtKB-SubCell"/>
</dbReference>
<keyword evidence="8" id="KW-1185">Reference proteome</keyword>
<feature type="transmembrane region" description="Helical" evidence="6">
    <location>
        <begin position="156"/>
        <end position="177"/>
    </location>
</feature>
<dbReference type="EMBL" id="WWCN01000011">
    <property type="protein sequence ID" value="MYM24418.1"/>
    <property type="molecule type" value="Genomic_DNA"/>
</dbReference>
<name>A0A6L8KDV5_9BURK</name>
<dbReference type="InterPro" id="IPR036259">
    <property type="entry name" value="MFS_trans_sf"/>
</dbReference>
<feature type="transmembrane region" description="Helical" evidence="6">
    <location>
        <begin position="22"/>
        <end position="42"/>
    </location>
</feature>
<dbReference type="InterPro" id="IPR011701">
    <property type="entry name" value="MFS"/>
</dbReference>
<feature type="transmembrane region" description="Helical" evidence="6">
    <location>
        <begin position="301"/>
        <end position="322"/>
    </location>
</feature>
<feature type="transmembrane region" description="Helical" evidence="6">
    <location>
        <begin position="95"/>
        <end position="112"/>
    </location>
</feature>
<evidence type="ECO:0000256" key="6">
    <source>
        <dbReference type="SAM" id="Phobius"/>
    </source>
</evidence>
<evidence type="ECO:0000256" key="4">
    <source>
        <dbReference type="ARBA" id="ARBA00022989"/>
    </source>
</evidence>
<reference evidence="7 8" key="1">
    <citation type="submission" date="2019-12" db="EMBL/GenBank/DDBJ databases">
        <title>Novel species isolated from a subtropical stream in China.</title>
        <authorList>
            <person name="Lu H."/>
        </authorList>
    </citation>
    <scope>NUCLEOTIDE SEQUENCE [LARGE SCALE GENOMIC DNA]</scope>
    <source>
        <strain evidence="7 8">FT135W</strain>
    </source>
</reference>
<proteinExistence type="predicted"/>
<gene>
    <name evidence="7" type="ORF">GTP46_17375</name>
</gene>